<dbReference type="GO" id="GO:0016787">
    <property type="term" value="F:hydrolase activity"/>
    <property type="evidence" value="ECO:0007669"/>
    <property type="project" value="UniProtKB-KW"/>
</dbReference>
<reference evidence="6" key="2">
    <citation type="submission" date="2021-04" db="EMBL/GenBank/DDBJ databases">
        <authorList>
            <person name="Gilroy R."/>
        </authorList>
    </citation>
    <scope>NUCLEOTIDE SEQUENCE</scope>
    <source>
        <strain evidence="6">CHK188-4685</strain>
    </source>
</reference>
<dbReference type="InterPro" id="IPR013663">
    <property type="entry name" value="Helicase_SWF/SNF/SWI_bac"/>
</dbReference>
<dbReference type="SMART" id="SM00490">
    <property type="entry name" value="HELICc"/>
    <property type="match status" value="1"/>
</dbReference>
<dbReference type="InterPro" id="IPR014001">
    <property type="entry name" value="Helicase_ATP-bd"/>
</dbReference>
<dbReference type="InterPro" id="IPR049730">
    <property type="entry name" value="SNF2/RAD54-like_C"/>
</dbReference>
<dbReference type="InterPro" id="IPR007527">
    <property type="entry name" value="Znf_SWIM"/>
</dbReference>
<dbReference type="EMBL" id="DWYS01000098">
    <property type="protein sequence ID" value="HJB07831.1"/>
    <property type="molecule type" value="Genomic_DNA"/>
</dbReference>
<evidence type="ECO:0000259" key="4">
    <source>
        <dbReference type="PROSITE" id="PS51192"/>
    </source>
</evidence>
<dbReference type="InterPro" id="IPR027417">
    <property type="entry name" value="P-loop_NTPase"/>
</dbReference>
<keyword evidence="6" id="KW-0347">Helicase</keyword>
<keyword evidence="6" id="KW-0547">Nucleotide-binding</keyword>
<sequence length="1051" mass="120587">MKILEMHTDQFWKGEVGIRGLVEEDDHTWRVNLQVKDGRIRDYSCTCPEGNSYKGVCAHGKALFAYYEDSVRNQKQPPSQTSQEVWTMIRQYTNRQVSGLMAGEEQGQVKLVPELVLSGRETIKVSWQVEREKAFKIRDLAAFCDNVRQGRYGEYGKTMGFYHSPMCFEEKSRELLAFLLESADEKSASGELVLEPRMRDRFFALVRGRTLKVWSWGQGRLLQVKEEDPRLKILVKPSGRDGIEVFFEGFLEEQEGKGILAQGMYPGEEGLYLVFEDRLLCCSPHFRSLTGPFLKALAVSRKVTAAKRDIPLFYTRVLKPLKPAADIVQQDLDLEDYEPEPLQAVFRFDSPGKNQVVMEPVLSYGSFQFHPVEDENLPRALCRDVPGEFRISRLISRYFRYKSPDGLRVVLQDDEEGLYRLLQDGITEFSSLGQVEVSERMKELRVLSPPVPSVHLGLQDGWLDLKVDTEGLSVPELEGIFAAYQSKKKYYRLKNGEFLSLGEDGLKVVSQLAQDLGFTKKELRQGEIHLPAYRALYLDQMLRESGKLHCFRERDFKELILNLKEEREWKVPSSLASVLREYQKEGFGWLKTLDQNGLGGILADDMGLGKTIQVIALLTDTYSREKQAAHTLIICPASLVYNWEQEIQRFAPELKTKLILGSGTGRKELLEDLPEGGWVLITSYELFRRDAVQYGRMKFRYQIIDEAQYIKNAATQNARTVKSIHARTRFALTGTPVENRLSELWSIFDFLMPGFLFTFRRFHQDYEIPIGRGEPEPLKRLRRMTGPFILRRVKEDVLRELPPKIEEVVYTGLEGEQKKLYTAWAVRLKKRLKEKEGGLGEERFSILADLLHLRQICCDPRLSFEEYRGPSAKLETCIHLVRQGVEGGHRILLFSQFTSMLELIENRLCQEEIPYLKLTGETSKEERSRLVRRFSEGTEPVFLISLKAGGTGLNLTAADVVIHYDPWWNAAAQNQATDRTHRIGQERQVTVYQLIAKDTVEENMLFLQQSKEKLAGELISAGGGEQMLSRDTLLRLLEERGEHQPGNVSPL</sequence>
<organism evidence="6 7">
    <name type="scientific">Candidatus Enterocloster faecavium</name>
    <dbReference type="NCBI Taxonomy" id="2838560"/>
    <lineage>
        <taxon>Bacteria</taxon>
        <taxon>Bacillati</taxon>
        <taxon>Bacillota</taxon>
        <taxon>Clostridia</taxon>
        <taxon>Lachnospirales</taxon>
        <taxon>Lachnospiraceae</taxon>
        <taxon>Enterocloster</taxon>
    </lineage>
</organism>
<dbReference type="Pfam" id="PF00271">
    <property type="entry name" value="Helicase_C"/>
    <property type="match status" value="1"/>
</dbReference>
<proteinExistence type="predicted"/>
<keyword evidence="2" id="KW-0479">Metal-binding</keyword>
<evidence type="ECO:0000313" key="7">
    <source>
        <dbReference type="Proteomes" id="UP000886804"/>
    </source>
</evidence>
<keyword evidence="2" id="KW-0863">Zinc-finger</keyword>
<dbReference type="Pfam" id="PF08455">
    <property type="entry name" value="SNF2_assoc"/>
    <property type="match status" value="1"/>
</dbReference>
<dbReference type="GO" id="GO:0004386">
    <property type="term" value="F:helicase activity"/>
    <property type="evidence" value="ECO:0007669"/>
    <property type="project" value="UniProtKB-KW"/>
</dbReference>
<dbReference type="SMART" id="SM00487">
    <property type="entry name" value="DEXDc"/>
    <property type="match status" value="1"/>
</dbReference>
<reference evidence="6" key="1">
    <citation type="journal article" date="2021" name="PeerJ">
        <title>Extensive microbial diversity within the chicken gut microbiome revealed by metagenomics and culture.</title>
        <authorList>
            <person name="Gilroy R."/>
            <person name="Ravi A."/>
            <person name="Getino M."/>
            <person name="Pursley I."/>
            <person name="Horton D.L."/>
            <person name="Alikhan N.F."/>
            <person name="Baker D."/>
            <person name="Gharbi K."/>
            <person name="Hall N."/>
            <person name="Watson M."/>
            <person name="Adriaenssens E.M."/>
            <person name="Foster-Nyarko E."/>
            <person name="Jarju S."/>
            <person name="Secka A."/>
            <person name="Antonio M."/>
            <person name="Oren A."/>
            <person name="Chaudhuri R.R."/>
            <person name="La Ragione R."/>
            <person name="Hildebrand F."/>
            <person name="Pallen M.J."/>
        </authorList>
    </citation>
    <scope>NUCLEOTIDE SEQUENCE</scope>
    <source>
        <strain evidence="6">CHK188-4685</strain>
    </source>
</reference>
<comment type="caution">
    <text evidence="6">The sequence shown here is derived from an EMBL/GenBank/DDBJ whole genome shotgun (WGS) entry which is preliminary data.</text>
</comment>
<dbReference type="Pfam" id="PF00176">
    <property type="entry name" value="SNF2-rel_dom"/>
    <property type="match status" value="1"/>
</dbReference>
<dbReference type="InterPro" id="IPR001650">
    <property type="entry name" value="Helicase_C-like"/>
</dbReference>
<dbReference type="InterPro" id="IPR038718">
    <property type="entry name" value="SNF2-like_sf"/>
</dbReference>
<dbReference type="PROSITE" id="PS51194">
    <property type="entry name" value="HELICASE_CTER"/>
    <property type="match status" value="1"/>
</dbReference>
<dbReference type="Gene3D" id="3.40.50.10810">
    <property type="entry name" value="Tandem AAA-ATPase domain"/>
    <property type="match status" value="1"/>
</dbReference>
<dbReference type="PROSITE" id="PS50966">
    <property type="entry name" value="ZF_SWIM"/>
    <property type="match status" value="1"/>
</dbReference>
<evidence type="ECO:0000313" key="6">
    <source>
        <dbReference type="EMBL" id="HJB07831.1"/>
    </source>
</evidence>
<dbReference type="AlphaFoldDB" id="A0A9D2L8H4"/>
<feature type="domain" description="SWIM-type" evidence="3">
    <location>
        <begin position="29"/>
        <end position="68"/>
    </location>
</feature>
<feature type="domain" description="Helicase C-terminal" evidence="5">
    <location>
        <begin position="873"/>
        <end position="1035"/>
    </location>
</feature>
<name>A0A9D2L8H4_9FIRM</name>
<feature type="domain" description="Helicase ATP-binding" evidence="4">
    <location>
        <begin position="591"/>
        <end position="754"/>
    </location>
</feature>
<accession>A0A9D2L8H4</accession>
<keyword evidence="2" id="KW-0862">Zinc</keyword>
<dbReference type="CDD" id="cd18793">
    <property type="entry name" value="SF2_C_SNF"/>
    <property type="match status" value="1"/>
</dbReference>
<dbReference type="InterPro" id="IPR000330">
    <property type="entry name" value="SNF2_N"/>
</dbReference>
<dbReference type="SUPFAM" id="SSF52540">
    <property type="entry name" value="P-loop containing nucleoside triphosphate hydrolases"/>
    <property type="match status" value="2"/>
</dbReference>
<dbReference type="PANTHER" id="PTHR10799">
    <property type="entry name" value="SNF2/RAD54 HELICASE FAMILY"/>
    <property type="match status" value="1"/>
</dbReference>
<protein>
    <submittedName>
        <fullName evidence="6">DEAD/DEAH box helicase</fullName>
    </submittedName>
</protein>
<evidence type="ECO:0000259" key="3">
    <source>
        <dbReference type="PROSITE" id="PS50966"/>
    </source>
</evidence>
<dbReference type="Gene3D" id="3.40.50.300">
    <property type="entry name" value="P-loop containing nucleotide triphosphate hydrolases"/>
    <property type="match status" value="1"/>
</dbReference>
<dbReference type="Proteomes" id="UP000886804">
    <property type="component" value="Unassembled WGS sequence"/>
</dbReference>
<dbReference type="PROSITE" id="PS51192">
    <property type="entry name" value="HELICASE_ATP_BIND_1"/>
    <property type="match status" value="1"/>
</dbReference>
<evidence type="ECO:0000259" key="5">
    <source>
        <dbReference type="PROSITE" id="PS51194"/>
    </source>
</evidence>
<evidence type="ECO:0000256" key="1">
    <source>
        <dbReference type="ARBA" id="ARBA00022801"/>
    </source>
</evidence>
<evidence type="ECO:0000256" key="2">
    <source>
        <dbReference type="PROSITE-ProRule" id="PRU00325"/>
    </source>
</evidence>
<keyword evidence="1" id="KW-0378">Hydrolase</keyword>
<keyword evidence="6" id="KW-0067">ATP-binding</keyword>
<gene>
    <name evidence="6" type="ORF">H9716_08200</name>
</gene>
<dbReference type="GO" id="GO:0005524">
    <property type="term" value="F:ATP binding"/>
    <property type="evidence" value="ECO:0007669"/>
    <property type="project" value="InterPro"/>
</dbReference>
<dbReference type="CDD" id="cd18012">
    <property type="entry name" value="DEXQc_arch_SWI2_SNF2"/>
    <property type="match status" value="1"/>
</dbReference>
<dbReference type="GO" id="GO:0008270">
    <property type="term" value="F:zinc ion binding"/>
    <property type="evidence" value="ECO:0007669"/>
    <property type="project" value="UniProtKB-KW"/>
</dbReference>